<sequence>MLPLPPYPLPNSIMWTQIDTHISQVTGEKFQSQQRRSVGGGCINQGYAVSNGEITYFVKLNLASQVAMFEAEALGLKEMLATASIRIPQPICWGVAENSSYIVLEWLELGNGNSNTSLRDAPRWEEMGRKLAAMHQASSSQGFGWKINNTIGSTPQINTWTADWTEFYIKHRLGYQFQLARRRGGSFPQQEKLLAAIRELLTHQVQPSLVHGDLWGGNAGCTASGEPVIFDPATYFGDREVDIAMTELFGGFPAAFYKGYNEVFPLDAGYEQRKTLYNLYHILNHFNLFGGGYASQANRMIDQILR</sequence>
<protein>
    <submittedName>
        <fullName evidence="2">Fructosamine kinase</fullName>
    </submittedName>
</protein>
<dbReference type="PANTHER" id="PTHR12149:SF8">
    <property type="entry name" value="PROTEIN-RIBULOSAMINE 3-KINASE"/>
    <property type="match status" value="1"/>
</dbReference>
<dbReference type="PIRSF" id="PIRSF006221">
    <property type="entry name" value="Ketosamine-3-kinase"/>
    <property type="match status" value="1"/>
</dbReference>
<keyword evidence="3" id="KW-1185">Reference proteome</keyword>
<dbReference type="GO" id="GO:0016301">
    <property type="term" value="F:kinase activity"/>
    <property type="evidence" value="ECO:0007669"/>
    <property type="project" value="UniProtKB-UniRule"/>
</dbReference>
<keyword evidence="1" id="KW-0808">Transferase</keyword>
<proteinExistence type="inferred from homology"/>
<dbReference type="EMBL" id="CP001037">
    <property type="protein sequence ID" value="ACC82003.1"/>
    <property type="molecule type" value="Genomic_DNA"/>
</dbReference>
<dbReference type="PhylomeDB" id="B2J201"/>
<accession>B2J201</accession>
<organism evidence="2 3">
    <name type="scientific">Nostoc punctiforme (strain ATCC 29133 / PCC 73102)</name>
    <dbReference type="NCBI Taxonomy" id="63737"/>
    <lineage>
        <taxon>Bacteria</taxon>
        <taxon>Bacillati</taxon>
        <taxon>Cyanobacteriota</taxon>
        <taxon>Cyanophyceae</taxon>
        <taxon>Nostocales</taxon>
        <taxon>Nostocaceae</taxon>
        <taxon>Nostoc</taxon>
    </lineage>
</organism>
<dbReference type="Gene3D" id="3.30.200.20">
    <property type="entry name" value="Phosphorylase Kinase, domain 1"/>
    <property type="match status" value="1"/>
</dbReference>
<dbReference type="STRING" id="63737.Npun_R3608"/>
<dbReference type="InterPro" id="IPR011009">
    <property type="entry name" value="Kinase-like_dom_sf"/>
</dbReference>
<evidence type="ECO:0000313" key="2">
    <source>
        <dbReference type="EMBL" id="ACC82003.1"/>
    </source>
</evidence>
<dbReference type="EnsemblBacteria" id="ACC82003">
    <property type="protein sequence ID" value="ACC82003"/>
    <property type="gene ID" value="Npun_R3608"/>
</dbReference>
<evidence type="ECO:0000313" key="3">
    <source>
        <dbReference type="Proteomes" id="UP000001191"/>
    </source>
</evidence>
<keyword evidence="1 2" id="KW-0418">Kinase</keyword>
<dbReference type="HOGENOM" id="CLU_036517_0_1_3"/>
<dbReference type="eggNOG" id="COG3001">
    <property type="taxonomic scope" value="Bacteria"/>
</dbReference>
<dbReference type="Pfam" id="PF03881">
    <property type="entry name" value="Fructosamin_kin"/>
    <property type="match status" value="1"/>
</dbReference>
<dbReference type="KEGG" id="npu:Npun_R3608"/>
<dbReference type="SUPFAM" id="SSF56112">
    <property type="entry name" value="Protein kinase-like (PK-like)"/>
    <property type="match status" value="1"/>
</dbReference>
<comment type="similarity">
    <text evidence="1">Belongs to the fructosamine kinase family.</text>
</comment>
<dbReference type="Gene3D" id="3.90.1200.10">
    <property type="match status" value="1"/>
</dbReference>
<gene>
    <name evidence="2" type="ordered locus">Npun_R3608</name>
</gene>
<name>B2J201_NOSP7</name>
<reference evidence="3" key="1">
    <citation type="submission" date="2008-04" db="EMBL/GenBank/DDBJ databases">
        <title>Complete sequence of chromosome of Nostoc punctiforme ATCC 29133.</title>
        <authorList>
            <consortium name="US DOE Joint Genome Institute"/>
            <person name="Copeland A."/>
            <person name="Lucas S."/>
            <person name="Lapidus A."/>
            <person name="Glavina del Rio T."/>
            <person name="Dalin E."/>
            <person name="Tice H."/>
            <person name="Pitluck S."/>
            <person name="Chain P."/>
            <person name="Malfatti S."/>
            <person name="Shin M."/>
            <person name="Vergez L."/>
            <person name="Schmutz J."/>
            <person name="Larimer F."/>
            <person name="Land M."/>
            <person name="Hauser L."/>
            <person name="Kyrpides N."/>
            <person name="Kim E."/>
            <person name="Meeks J.C."/>
            <person name="Elhai J."/>
            <person name="Campbell E.L."/>
            <person name="Thiel T."/>
            <person name="Longmire J."/>
            <person name="Potts M."/>
            <person name="Atlas R."/>
        </authorList>
    </citation>
    <scope>NUCLEOTIDE SEQUENCE [LARGE SCALE GENOMIC DNA]</scope>
    <source>
        <strain evidence="3">ATCC 29133 / PCC 73102</strain>
    </source>
</reference>
<dbReference type="PANTHER" id="PTHR12149">
    <property type="entry name" value="FRUCTOSAMINE 3 KINASE-RELATED PROTEIN"/>
    <property type="match status" value="1"/>
</dbReference>
<dbReference type="AlphaFoldDB" id="B2J201"/>
<dbReference type="Proteomes" id="UP000001191">
    <property type="component" value="Chromosome"/>
</dbReference>
<dbReference type="InterPro" id="IPR016477">
    <property type="entry name" value="Fructo-/Ketosamine-3-kinase"/>
</dbReference>
<evidence type="ECO:0000256" key="1">
    <source>
        <dbReference type="PIRNR" id="PIRNR006221"/>
    </source>
</evidence>
<reference evidence="2 3" key="2">
    <citation type="journal article" date="2013" name="Plant Physiol.">
        <title>A Nostoc punctiforme Sugar Transporter Necessary to Establish a Cyanobacterium-Plant Symbiosis.</title>
        <authorList>
            <person name="Ekman M."/>
            <person name="Picossi S."/>
            <person name="Campbell E.L."/>
            <person name="Meeks J.C."/>
            <person name="Flores E."/>
        </authorList>
    </citation>
    <scope>NUCLEOTIDE SEQUENCE [LARGE SCALE GENOMIC DNA]</scope>
    <source>
        <strain evidence="3">ATCC 29133 / PCC 73102</strain>
    </source>
</reference>